<dbReference type="Proteomes" id="UP000249645">
    <property type="component" value="Unassembled WGS sequence"/>
</dbReference>
<dbReference type="AlphaFoldDB" id="A0A2W5F5T6"/>
<accession>A0A2W5F5T6</accession>
<evidence type="ECO:0000313" key="2">
    <source>
        <dbReference type="Proteomes" id="UP000249645"/>
    </source>
</evidence>
<comment type="caution">
    <text evidence="1">The sequence shown here is derived from an EMBL/GenBank/DDBJ whole genome shotgun (WGS) entry which is preliminary data.</text>
</comment>
<dbReference type="EMBL" id="QFOI01000032">
    <property type="protein sequence ID" value="PZP51395.1"/>
    <property type="molecule type" value="Genomic_DNA"/>
</dbReference>
<organism evidence="1 2">
    <name type="scientific">Pseudopedobacter saltans</name>
    <dbReference type="NCBI Taxonomy" id="151895"/>
    <lineage>
        <taxon>Bacteria</taxon>
        <taxon>Pseudomonadati</taxon>
        <taxon>Bacteroidota</taxon>
        <taxon>Sphingobacteriia</taxon>
        <taxon>Sphingobacteriales</taxon>
        <taxon>Sphingobacteriaceae</taxon>
        <taxon>Pseudopedobacter</taxon>
    </lineage>
</organism>
<gene>
    <name evidence="1" type="ORF">DI598_03295</name>
</gene>
<sequence length="158" mass="18009">MMTSCVLLANNSTFAQSKKEKEKKAKENEANQLVNIREGYKRMFIDSLNLTPAIADTAAAIEVESIKKLNDVNKVKKQDQDEKDFQIGMINEQKDNRLRMILPREAFDKYAVMQKRWKDEREAQQKAAKDAQNSQPINRGYRGGYGGYGGYGGGYGRY</sequence>
<evidence type="ECO:0008006" key="3">
    <source>
        <dbReference type="Google" id="ProtNLM"/>
    </source>
</evidence>
<proteinExistence type="predicted"/>
<name>A0A2W5F5T6_9SPHI</name>
<reference evidence="1 2" key="1">
    <citation type="submission" date="2017-11" db="EMBL/GenBank/DDBJ databases">
        <title>Infants hospitalized years apart are colonized by the same room-sourced microbial strains.</title>
        <authorList>
            <person name="Brooks B."/>
            <person name="Olm M.R."/>
            <person name="Firek B.A."/>
            <person name="Baker R."/>
            <person name="Thomas B.C."/>
            <person name="Morowitz M.J."/>
            <person name="Banfield J.F."/>
        </authorList>
    </citation>
    <scope>NUCLEOTIDE SEQUENCE [LARGE SCALE GENOMIC DNA]</scope>
    <source>
        <strain evidence="1">S2_009_000_R2_76</strain>
    </source>
</reference>
<protein>
    <recommendedName>
        <fullName evidence="3">DUF4890 domain-containing protein</fullName>
    </recommendedName>
</protein>
<evidence type="ECO:0000313" key="1">
    <source>
        <dbReference type="EMBL" id="PZP51395.1"/>
    </source>
</evidence>